<protein>
    <submittedName>
        <fullName evidence="1">Uncharacterized protein</fullName>
    </submittedName>
</protein>
<name>A0ABR5E1P0_9HYPH</name>
<reference evidence="1 2" key="1">
    <citation type="submission" date="2015-03" db="EMBL/GenBank/DDBJ databases">
        <authorList>
            <person name="Lepp D."/>
            <person name="Hassan Y.I."/>
            <person name="Li X.-Z."/>
            <person name="Zhou T."/>
        </authorList>
    </citation>
    <scope>NUCLEOTIDE SEQUENCE [LARGE SCALE GENOMIC DNA]</scope>
    <source>
        <strain evidence="1 2">Cr7-05</strain>
    </source>
</reference>
<dbReference type="EMBL" id="LAPV01000043">
    <property type="protein sequence ID" value="KKC34218.1"/>
    <property type="molecule type" value="Genomic_DNA"/>
</dbReference>
<evidence type="ECO:0000313" key="1">
    <source>
        <dbReference type="EMBL" id="KKC34218.1"/>
    </source>
</evidence>
<dbReference type="RefSeq" id="WP_046169756.1">
    <property type="nucleotide sequence ID" value="NZ_FOMB01000035.1"/>
</dbReference>
<proteinExistence type="predicted"/>
<keyword evidence="2" id="KW-1185">Reference proteome</keyword>
<organism evidence="1 2">
    <name type="scientific">Devosia psychrophila</name>
    <dbReference type="NCBI Taxonomy" id="728005"/>
    <lineage>
        <taxon>Bacteria</taxon>
        <taxon>Pseudomonadati</taxon>
        <taxon>Pseudomonadota</taxon>
        <taxon>Alphaproteobacteria</taxon>
        <taxon>Hyphomicrobiales</taxon>
        <taxon>Devosiaceae</taxon>
        <taxon>Devosia</taxon>
    </lineage>
</organism>
<comment type="caution">
    <text evidence="1">The sequence shown here is derived from an EMBL/GenBank/DDBJ whole genome shotgun (WGS) entry which is preliminary data.</text>
</comment>
<accession>A0ABR5E1P0</accession>
<gene>
    <name evidence="1" type="ORF">WH91_04165</name>
</gene>
<dbReference type="Proteomes" id="UP000033519">
    <property type="component" value="Unassembled WGS sequence"/>
</dbReference>
<sequence length="73" mass="8236">MAEVIKVWPVIETAMSPANTARLHRLQTHTGVVRPFLRWHASMLAVLFPWLGYRLLVKAPKYGPSLRLSAGRA</sequence>
<evidence type="ECO:0000313" key="2">
    <source>
        <dbReference type="Proteomes" id="UP000033519"/>
    </source>
</evidence>